<keyword evidence="1" id="KW-0677">Repeat</keyword>
<protein>
    <recommendedName>
        <fullName evidence="4">Pentapeptide repeat-containing protein</fullName>
    </recommendedName>
</protein>
<dbReference type="SUPFAM" id="SSF141571">
    <property type="entry name" value="Pentapeptide repeat-like"/>
    <property type="match status" value="1"/>
</dbReference>
<dbReference type="PANTHER" id="PTHR47485">
    <property type="entry name" value="THYLAKOID LUMENAL 17.4 KDA PROTEIN, CHLOROPLASTIC"/>
    <property type="match status" value="1"/>
</dbReference>
<dbReference type="Gene3D" id="2.160.20.80">
    <property type="entry name" value="E3 ubiquitin-protein ligase SopA"/>
    <property type="match status" value="1"/>
</dbReference>
<dbReference type="EnsemblProtists" id="EOD26891">
    <property type="protein sequence ID" value="EOD26891"/>
    <property type="gene ID" value="EMIHUDRAFT_443316"/>
</dbReference>
<evidence type="ECO:0000313" key="3">
    <source>
        <dbReference type="Proteomes" id="UP000013827"/>
    </source>
</evidence>
<dbReference type="KEGG" id="ehx:EMIHUDRAFT_443316"/>
<name>A0A0D3JTQ6_EMIH1</name>
<proteinExistence type="predicted"/>
<evidence type="ECO:0008006" key="4">
    <source>
        <dbReference type="Google" id="ProtNLM"/>
    </source>
</evidence>
<dbReference type="PaxDb" id="2903-EOD26891"/>
<dbReference type="InterPro" id="IPR001646">
    <property type="entry name" value="5peptide_repeat"/>
</dbReference>
<evidence type="ECO:0000313" key="2">
    <source>
        <dbReference type="EnsemblProtists" id="EOD26891"/>
    </source>
</evidence>
<organism evidence="2 3">
    <name type="scientific">Emiliania huxleyi (strain CCMP1516)</name>
    <dbReference type="NCBI Taxonomy" id="280463"/>
    <lineage>
        <taxon>Eukaryota</taxon>
        <taxon>Haptista</taxon>
        <taxon>Haptophyta</taxon>
        <taxon>Prymnesiophyceae</taxon>
        <taxon>Isochrysidales</taxon>
        <taxon>Noelaerhabdaceae</taxon>
        <taxon>Emiliania</taxon>
    </lineage>
</organism>
<reference evidence="2" key="2">
    <citation type="submission" date="2024-10" db="UniProtKB">
        <authorList>
            <consortium name="EnsemblProtists"/>
        </authorList>
    </citation>
    <scope>IDENTIFICATION</scope>
</reference>
<keyword evidence="3" id="KW-1185">Reference proteome</keyword>
<sequence length="166" mass="17877">MVDIRMEDMGMKGALFRNASLDRAAIVDARLQGARIIATSFDNARDLAEIQPRSSRDRDLVNLNGPCDMSGIYIANSTFRAAFFPGGAVFQDAYAVGSDFSKAHLVLAEFQNANLSGTSFRGAEITDSIFDGANIDQADFRGVVGFEKASFHMVQGVPVTDFPIAG</sequence>
<evidence type="ECO:0000256" key="1">
    <source>
        <dbReference type="ARBA" id="ARBA00022737"/>
    </source>
</evidence>
<dbReference type="PANTHER" id="PTHR47485:SF1">
    <property type="entry name" value="THYLAKOID LUMENAL 17.4 KDA PROTEIN, CHLOROPLASTIC"/>
    <property type="match status" value="1"/>
</dbReference>
<dbReference type="Proteomes" id="UP000013827">
    <property type="component" value="Unassembled WGS sequence"/>
</dbReference>
<dbReference type="AlphaFoldDB" id="A0A0D3JTQ6"/>
<reference evidence="3" key="1">
    <citation type="journal article" date="2013" name="Nature">
        <title>Pan genome of the phytoplankton Emiliania underpins its global distribution.</title>
        <authorList>
            <person name="Read B.A."/>
            <person name="Kegel J."/>
            <person name="Klute M.J."/>
            <person name="Kuo A."/>
            <person name="Lefebvre S.C."/>
            <person name="Maumus F."/>
            <person name="Mayer C."/>
            <person name="Miller J."/>
            <person name="Monier A."/>
            <person name="Salamov A."/>
            <person name="Young J."/>
            <person name="Aguilar M."/>
            <person name="Claverie J.M."/>
            <person name="Frickenhaus S."/>
            <person name="Gonzalez K."/>
            <person name="Herman E.K."/>
            <person name="Lin Y.C."/>
            <person name="Napier J."/>
            <person name="Ogata H."/>
            <person name="Sarno A.F."/>
            <person name="Shmutz J."/>
            <person name="Schroeder D."/>
            <person name="de Vargas C."/>
            <person name="Verret F."/>
            <person name="von Dassow P."/>
            <person name="Valentin K."/>
            <person name="Van de Peer Y."/>
            <person name="Wheeler G."/>
            <person name="Dacks J.B."/>
            <person name="Delwiche C.F."/>
            <person name="Dyhrman S.T."/>
            <person name="Glockner G."/>
            <person name="John U."/>
            <person name="Richards T."/>
            <person name="Worden A.Z."/>
            <person name="Zhang X."/>
            <person name="Grigoriev I.V."/>
            <person name="Allen A.E."/>
            <person name="Bidle K."/>
            <person name="Borodovsky M."/>
            <person name="Bowler C."/>
            <person name="Brownlee C."/>
            <person name="Cock J.M."/>
            <person name="Elias M."/>
            <person name="Gladyshev V.N."/>
            <person name="Groth M."/>
            <person name="Guda C."/>
            <person name="Hadaegh A."/>
            <person name="Iglesias-Rodriguez M.D."/>
            <person name="Jenkins J."/>
            <person name="Jones B.M."/>
            <person name="Lawson T."/>
            <person name="Leese F."/>
            <person name="Lindquist E."/>
            <person name="Lobanov A."/>
            <person name="Lomsadze A."/>
            <person name="Malik S.B."/>
            <person name="Marsh M.E."/>
            <person name="Mackinder L."/>
            <person name="Mock T."/>
            <person name="Mueller-Roeber B."/>
            <person name="Pagarete A."/>
            <person name="Parker M."/>
            <person name="Probert I."/>
            <person name="Quesneville H."/>
            <person name="Raines C."/>
            <person name="Rensing S.A."/>
            <person name="Riano-Pachon D.M."/>
            <person name="Richier S."/>
            <person name="Rokitta S."/>
            <person name="Shiraiwa Y."/>
            <person name="Soanes D.M."/>
            <person name="van der Giezen M."/>
            <person name="Wahlund T.M."/>
            <person name="Williams B."/>
            <person name="Wilson W."/>
            <person name="Wolfe G."/>
            <person name="Wurch L.L."/>
        </authorList>
    </citation>
    <scope>NUCLEOTIDE SEQUENCE</scope>
</reference>
<dbReference type="GeneID" id="17272436"/>
<dbReference type="RefSeq" id="XP_005779320.1">
    <property type="nucleotide sequence ID" value="XM_005779263.1"/>
</dbReference>
<dbReference type="Pfam" id="PF00805">
    <property type="entry name" value="Pentapeptide"/>
    <property type="match status" value="1"/>
</dbReference>
<accession>A0A0D3JTQ6</accession>
<dbReference type="HOGENOM" id="CLU_1605769_0_0_1"/>